<protein>
    <submittedName>
        <fullName evidence="2">Uncharacterized protein</fullName>
    </submittedName>
</protein>
<evidence type="ECO:0000313" key="2">
    <source>
        <dbReference type="EMBL" id="KAK2940017.1"/>
    </source>
</evidence>
<evidence type="ECO:0000256" key="1">
    <source>
        <dbReference type="SAM" id="MobiDB-lite"/>
    </source>
</evidence>
<feature type="region of interest" description="Disordered" evidence="1">
    <location>
        <begin position="29"/>
        <end position="99"/>
    </location>
</feature>
<proteinExistence type="predicted"/>
<organism evidence="2 3">
    <name type="scientific">Blattamonas nauphoetae</name>
    <dbReference type="NCBI Taxonomy" id="2049346"/>
    <lineage>
        <taxon>Eukaryota</taxon>
        <taxon>Metamonada</taxon>
        <taxon>Preaxostyla</taxon>
        <taxon>Oxymonadida</taxon>
        <taxon>Blattamonas</taxon>
    </lineage>
</organism>
<accession>A0ABQ9WMM3</accession>
<feature type="compositionally biased region" description="Polar residues" evidence="1">
    <location>
        <begin position="35"/>
        <end position="47"/>
    </location>
</feature>
<reference evidence="2 3" key="1">
    <citation type="journal article" date="2022" name="bioRxiv">
        <title>Genomics of Preaxostyla Flagellates Illuminates Evolutionary Transitions and the Path Towards Mitochondrial Loss.</title>
        <authorList>
            <person name="Novak L.V.F."/>
            <person name="Treitli S.C."/>
            <person name="Pyrih J."/>
            <person name="Halakuc P."/>
            <person name="Pipaliya S.V."/>
            <person name="Vacek V."/>
            <person name="Brzon O."/>
            <person name="Soukal P."/>
            <person name="Eme L."/>
            <person name="Dacks J.B."/>
            <person name="Karnkowska A."/>
            <person name="Elias M."/>
            <person name="Hampl V."/>
        </authorList>
    </citation>
    <scope>NUCLEOTIDE SEQUENCE [LARGE SCALE GENOMIC DNA]</scope>
    <source>
        <strain evidence="2">NAU3</strain>
        <tissue evidence="2">Gut</tissue>
    </source>
</reference>
<name>A0ABQ9WMM3_9EUKA</name>
<evidence type="ECO:0000313" key="3">
    <source>
        <dbReference type="Proteomes" id="UP001281761"/>
    </source>
</evidence>
<dbReference type="EMBL" id="JARBJD010000770">
    <property type="protein sequence ID" value="KAK2940017.1"/>
    <property type="molecule type" value="Genomic_DNA"/>
</dbReference>
<gene>
    <name evidence="2" type="ORF">BLNAU_25073</name>
</gene>
<feature type="compositionally biased region" description="Polar residues" evidence="1">
    <location>
        <begin position="54"/>
        <end position="71"/>
    </location>
</feature>
<sequence length="234" mass="26236">MFEVRNSTFTRVFTENKKKIGTLTITTYNDEENNEATSVESAPNTSSDDPEHAGTQQLSSLTQIRNSTQKPPQVRAGVQSDHGHLPTRQRPTGRILRNIHRVPQPGSVRERHQHMEGAKTADHCEGALEDLRVPATGDMDSTCSRYAPSVSNIQAVHCTTEGSQYRPQGSKRRSSWTKSQVIFRPVDMMVPDFVMIPQIHLSARVFTNPFTLARKIDAPSTLSMSQRLRTQKPD</sequence>
<dbReference type="Proteomes" id="UP001281761">
    <property type="component" value="Unassembled WGS sequence"/>
</dbReference>
<keyword evidence="3" id="KW-1185">Reference proteome</keyword>
<comment type="caution">
    <text evidence="2">The sequence shown here is derived from an EMBL/GenBank/DDBJ whole genome shotgun (WGS) entry which is preliminary data.</text>
</comment>